<reference evidence="2 3" key="1">
    <citation type="submission" date="2019-07" db="EMBL/GenBank/DDBJ databases">
        <title>Genomic Encyclopedia of Archaeal and Bacterial Type Strains, Phase II (KMG-II): from individual species to whole genera.</title>
        <authorList>
            <person name="Goeker M."/>
        </authorList>
    </citation>
    <scope>NUCLEOTIDE SEQUENCE [LARGE SCALE GENOMIC DNA]</scope>
    <source>
        <strain evidence="2 3">ATCC BAA-1139</strain>
    </source>
</reference>
<dbReference type="Proteomes" id="UP000319449">
    <property type="component" value="Unassembled WGS sequence"/>
</dbReference>
<dbReference type="InterPro" id="IPR008928">
    <property type="entry name" value="6-hairpin_glycosidase_sf"/>
</dbReference>
<dbReference type="InterPro" id="IPR013783">
    <property type="entry name" value="Ig-like_fold"/>
</dbReference>
<keyword evidence="3" id="KW-1185">Reference proteome</keyword>
<feature type="signal peptide" evidence="1">
    <location>
        <begin position="1"/>
        <end position="20"/>
    </location>
</feature>
<dbReference type="Gene3D" id="2.60.40.10">
    <property type="entry name" value="Immunoglobulins"/>
    <property type="match status" value="3"/>
</dbReference>
<dbReference type="InterPro" id="IPR045793">
    <property type="entry name" value="PcRGLX/YetA-like"/>
</dbReference>
<evidence type="ECO:0000313" key="3">
    <source>
        <dbReference type="Proteomes" id="UP000319449"/>
    </source>
</evidence>
<gene>
    <name evidence="2" type="ORF">JN12_03084</name>
</gene>
<keyword evidence="1" id="KW-0732">Signal</keyword>
<proteinExistence type="predicted"/>
<dbReference type="SUPFAM" id="SSF48208">
    <property type="entry name" value="Six-hairpin glycosidases"/>
    <property type="match status" value="1"/>
</dbReference>
<feature type="chain" id="PRO_5022156915" evidence="1">
    <location>
        <begin position="21"/>
        <end position="1673"/>
    </location>
</feature>
<organism evidence="2 3">
    <name type="scientific">Geobacter argillaceus</name>
    <dbReference type="NCBI Taxonomy" id="345631"/>
    <lineage>
        <taxon>Bacteria</taxon>
        <taxon>Pseudomonadati</taxon>
        <taxon>Thermodesulfobacteriota</taxon>
        <taxon>Desulfuromonadia</taxon>
        <taxon>Geobacterales</taxon>
        <taxon>Geobacteraceae</taxon>
        <taxon>Geobacter</taxon>
    </lineage>
</organism>
<comment type="caution">
    <text evidence="2">The sequence shown here is derived from an EMBL/GenBank/DDBJ whole genome shotgun (WGS) entry which is preliminary data.</text>
</comment>
<evidence type="ECO:0000313" key="2">
    <source>
        <dbReference type="EMBL" id="TWJ17309.1"/>
    </source>
</evidence>
<dbReference type="PANTHER" id="PTHR40081:SF1">
    <property type="entry name" value="TAT PATHWAY SIGNAL SEQUENCE DOMAIN PROTEIN"/>
    <property type="match status" value="1"/>
</dbReference>
<dbReference type="EMBL" id="VLLN01000022">
    <property type="protein sequence ID" value="TWJ17309.1"/>
    <property type="molecule type" value="Genomic_DNA"/>
</dbReference>
<evidence type="ECO:0000256" key="1">
    <source>
        <dbReference type="SAM" id="SignalP"/>
    </source>
</evidence>
<dbReference type="Pfam" id="PF17957">
    <property type="entry name" value="Big_7"/>
    <property type="match status" value="1"/>
</dbReference>
<dbReference type="PANTHER" id="PTHR40081">
    <property type="entry name" value="CONCANAVALIN A-LIKE LECTIN/GLUCANASE"/>
    <property type="match status" value="1"/>
</dbReference>
<sequence>MRYFLNVLFILMLVVTPALATPGEVPLTVDIGTATSSAGIVVTSGIPFPIGAVSDPTTLRILDSNNNPVAAQFTSIVNWPDGSAKSVLTSFEPAVSGNAYATYKLRYTNTGSITNPTPTNAISVSQMAGQIIVNTGVAKFYLNKDHFTVFDQVSVDVNNNGTFVNQMQTAGDLIFKDSQSGNTFKSSLYTAANGYTISIVDQGPIKTTIKAAGKARGVGSTVTINGDRDLLSYEVWMTFYANSGKVDFKNVWIDNASTAPVVFYTNKFTLSGYHVELPLVSKLRTYAFGSDSSTTYQGTVAGEKYLLQDAVKVFNATSVGGNIYTFNYSGVGSATGNPTTSKVNGSIVPDNTTVGRALGWMDAADGTSGVSAAIKYFWEKYPAKLSINDQGVLRVSLQPEESTNTYLVTRPGDAMSDDFMIDFHRGTDVSASRVKGNIFVTTPILRAPAQWYTDSGVFGPLAPPNSLTTKWENSVSAQYECSANLLGCQKAPRLWGRDDFGDFQLGINTKPDGTQYVNRGMNHYEDAHGWLLEFVRKADEPNARKYFDFAVPYAINRYNQGTMHIPNPNDQFAPTSAGMIHWHGDDAQIETGHIVPGGLTELYYLTGDPRAFEVGKEQGDWIAKALQNGHFRVAPEVTGDLLGPEEYERSQAWPLYTAIRAYEMTGLQKYWDAATVLMQYTVNWWKMPNQSILVFDAKECYADITTGSNITTNFVSEINGQPETTTHIQPGMLITNNEGMDGQNGIPTGTTVVSVSPTQVVMSNAATQTLTRHDITFRQKLNTNLSPGSQALYYEPVDWTRGNGYFLSTLKTDNSLLTVNSPLQYALAQDQSASWAWANHIPVGWMAAYLNSDVIYYYENLKKFGGSYTTSVDHGHGPASVSVDADTIREMLIQTTNILVNHNWASTTYASMFPWLNNTGYNHWVYSAAPERGTAASDGDTQMPFVLNYISNFTQSELSNSSLSNRWVTQWPTLQAKFRDIAYSSYHQIYEGAYFSPFTGYNGAPPLWNGANAVSLMFNTSADTTPPVVTGFIVPPTSNSLTVALAPYSFSATDNLGVTGYMITESSTPPLSTASGWSANPPTSYDVTTKGSHTLYPWAKDYAGNVSTVFGSPGTVIVTDTTPAVISEGFPTGVIAAGYSSTTLHFKTNEAATCKWNTIGGLDYTNPANTIMTNTGGTYHYRTVTGMAEGLTYSNFIRCVDTNGNVNTYDYVLTWSIGTSVADTTPPVVTIFTIPTTSTSLTIPVSSFAATDNIGVAGYIITESSTPPPPNMPGWVTSLPTTYTSLSSGSHTLYPWAKDVAGNVSPVFGSPKTIVINLSLDTSAPTINLTSPGNNSTVSAITTISANATDNVGVTRVDYYVNGILRAAINALPYNFSWNTTTESNGSYMLFAKAYDAANNVGQSSPITVTVNNPVPDTIAPTITAFTIPVTSASLTIAISSFTATDNLGVTGYLITERSSAPTAGTAGWSATAPTSFTFSGDGIKTAYAWAKDAAGNVSTSQSASVTIDSTPPTVTIAPVTSPTTQTSQTLTGTVTDNLQISSVMVKVGTSAPLVATIVGTTWSCAVSNLALGSNLITVTARDNAGNTVTTNPVTITRVNTGSTPDERAITIADSIHLFRLVLGFEKPTPEQMIRFDVAPIDMTTNPPQSKPDGKLDIDDVIVMLRRAVGFSW</sequence>
<name>A0A562VHD0_9BACT</name>
<protein>
    <submittedName>
        <fullName evidence="2">Uncharacterized protein</fullName>
    </submittedName>
</protein>
<dbReference type="GO" id="GO:0005975">
    <property type="term" value="P:carbohydrate metabolic process"/>
    <property type="evidence" value="ECO:0007669"/>
    <property type="project" value="InterPro"/>
</dbReference>
<accession>A0A562VHD0</accession>